<keyword evidence="4" id="KW-1185">Reference proteome</keyword>
<dbReference type="GO" id="GO:0005975">
    <property type="term" value="P:carbohydrate metabolic process"/>
    <property type="evidence" value="ECO:0007669"/>
    <property type="project" value="InterPro"/>
</dbReference>
<dbReference type="PROSITE" id="PS51677">
    <property type="entry name" value="NODB"/>
    <property type="match status" value="1"/>
</dbReference>
<dbReference type="InterPro" id="IPR011330">
    <property type="entry name" value="Glyco_hydro/deAcase_b/a-brl"/>
</dbReference>
<evidence type="ECO:0000313" key="4">
    <source>
        <dbReference type="Proteomes" id="UP000317863"/>
    </source>
</evidence>
<dbReference type="AlphaFoldDB" id="A0A544QWB5"/>
<dbReference type="Gene3D" id="3.20.20.370">
    <property type="entry name" value="Glycoside hydrolase/deacetylase"/>
    <property type="match status" value="1"/>
</dbReference>
<dbReference type="PANTHER" id="PTHR10587">
    <property type="entry name" value="GLYCOSYL TRANSFERASE-RELATED"/>
    <property type="match status" value="1"/>
</dbReference>
<sequence length="289" mass="33091">MEQKRKNENVKRKKKVRKRKQKKTRYNKKKIFARIVLVCLFFSGISFAFNKFSSANAVEIRNERLSVETLSGMVEKTSKEASKGPLKTSGKTVYITIDDGPSKYTDQMLKILEKYNAKATFFMIDGNMKRYPQQVKNVANSTSTAGFHSVSHDVHKLYRSADSAKKEFDQCSKTYTEITGKTSKVIRIPYGSKPYTTKASYDTMVSAGYKIWDWNVDTNDWKNSSAGIMDVVKTYGNGQNVILLMHEKPQTIEAFEQIIKYYSDQGYEFAAAGQNENPKNFWLQNLSLN</sequence>
<reference evidence="3 4" key="1">
    <citation type="submission" date="2019-02" db="EMBL/GenBank/DDBJ databases">
        <title>Peptostreptococcaceae bacterium ZHW00191 nov., a new bacterium isolated from the human gut.</title>
        <authorList>
            <person name="Zhou H.-W."/>
            <person name="Chen X.-J."/>
        </authorList>
    </citation>
    <scope>NUCLEOTIDE SEQUENCE [LARGE SCALE GENOMIC DNA]</scope>
    <source>
        <strain evidence="3 4">ZHW00191</strain>
    </source>
</reference>
<dbReference type="SUPFAM" id="SSF88713">
    <property type="entry name" value="Glycoside hydrolase/deacetylase"/>
    <property type="match status" value="1"/>
</dbReference>
<feature type="region of interest" description="Disordered" evidence="1">
    <location>
        <begin position="1"/>
        <end position="25"/>
    </location>
</feature>
<evidence type="ECO:0000259" key="2">
    <source>
        <dbReference type="PROSITE" id="PS51677"/>
    </source>
</evidence>
<feature type="domain" description="NodB homology" evidence="2">
    <location>
        <begin position="91"/>
        <end position="270"/>
    </location>
</feature>
<dbReference type="InterPro" id="IPR050248">
    <property type="entry name" value="Polysacc_deacetylase_ArnD"/>
</dbReference>
<dbReference type="PANTHER" id="PTHR10587:SF125">
    <property type="entry name" value="POLYSACCHARIDE DEACETYLASE YHEN-RELATED"/>
    <property type="match status" value="1"/>
</dbReference>
<evidence type="ECO:0000256" key="1">
    <source>
        <dbReference type="SAM" id="MobiDB-lite"/>
    </source>
</evidence>
<gene>
    <name evidence="3" type="ORF">EXD82_03780</name>
</gene>
<proteinExistence type="predicted"/>
<dbReference type="CDD" id="cd10944">
    <property type="entry name" value="CE4_SmPgdA_like"/>
    <property type="match status" value="1"/>
</dbReference>
<feature type="compositionally biased region" description="Basic and acidic residues" evidence="1">
    <location>
        <begin position="1"/>
        <end position="10"/>
    </location>
</feature>
<evidence type="ECO:0000313" key="3">
    <source>
        <dbReference type="EMBL" id="TQQ84973.1"/>
    </source>
</evidence>
<comment type="caution">
    <text evidence="3">The sequence shown here is derived from an EMBL/GenBank/DDBJ whole genome shotgun (WGS) entry which is preliminary data.</text>
</comment>
<name>A0A544QWB5_9FIRM</name>
<feature type="compositionally biased region" description="Basic residues" evidence="1">
    <location>
        <begin position="11"/>
        <end position="25"/>
    </location>
</feature>
<dbReference type="GO" id="GO:0016810">
    <property type="term" value="F:hydrolase activity, acting on carbon-nitrogen (but not peptide) bonds"/>
    <property type="evidence" value="ECO:0007669"/>
    <property type="project" value="InterPro"/>
</dbReference>
<protein>
    <submittedName>
        <fullName evidence="3">Polysaccharide deacetylase</fullName>
    </submittedName>
</protein>
<dbReference type="OrthoDB" id="258610at2"/>
<dbReference type="InterPro" id="IPR002509">
    <property type="entry name" value="NODB_dom"/>
</dbReference>
<organism evidence="3 4">
    <name type="scientific">Peptacetobacter hominis</name>
    <dbReference type="NCBI Taxonomy" id="2743610"/>
    <lineage>
        <taxon>Bacteria</taxon>
        <taxon>Bacillati</taxon>
        <taxon>Bacillota</taxon>
        <taxon>Clostridia</taxon>
        <taxon>Peptostreptococcales</taxon>
        <taxon>Peptostreptococcaceae</taxon>
        <taxon>Peptacetobacter</taxon>
    </lineage>
</organism>
<dbReference type="EMBL" id="SGJB01000005">
    <property type="protein sequence ID" value="TQQ84973.1"/>
    <property type="molecule type" value="Genomic_DNA"/>
</dbReference>
<dbReference type="Proteomes" id="UP000317863">
    <property type="component" value="Unassembled WGS sequence"/>
</dbReference>
<dbReference type="RefSeq" id="WP_142535578.1">
    <property type="nucleotide sequence ID" value="NZ_SGJB01000005.1"/>
</dbReference>
<accession>A0A544QWB5</accession>
<dbReference type="Pfam" id="PF01522">
    <property type="entry name" value="Polysacc_deac_1"/>
    <property type="match status" value="1"/>
</dbReference>